<evidence type="ECO:0000256" key="1">
    <source>
        <dbReference type="SAM" id="MobiDB-lite"/>
    </source>
</evidence>
<accession>A0A9P4H128</accession>
<sequence>MAHMRQKHYADSSSSASEDSNHHRERMLADLLRQRQAQMFGSHQPGIGGMHRHSPLFLGGRGMMGGYSTHGSPMGMGLGMGMGMGFGGGMGMGSGMGMHPAMGMPVGLGMGVGMGAGRSLYGHSPYATSRHTPFGYGSPGPPRAHSFRSPFSHSRHSSYSSMFTGTEDDFEDDYRMPSRPIFGRRGRIGLGLPSRRSRRRRGFTPGPYFDDSDDDFDDYDDYEDDWDDDDDYGGGGGYCGRRQQRHRWLY</sequence>
<feature type="region of interest" description="Disordered" evidence="1">
    <location>
        <begin position="1"/>
        <end position="24"/>
    </location>
</feature>
<gene>
    <name evidence="2" type="ORF">EK21DRAFT_93066</name>
</gene>
<dbReference type="AlphaFoldDB" id="A0A9P4H128"/>
<evidence type="ECO:0000313" key="2">
    <source>
        <dbReference type="EMBL" id="KAF2025675.1"/>
    </source>
</evidence>
<evidence type="ECO:0000313" key="3">
    <source>
        <dbReference type="Proteomes" id="UP000799777"/>
    </source>
</evidence>
<keyword evidence="3" id="KW-1185">Reference proteome</keyword>
<proteinExistence type="predicted"/>
<feature type="compositionally biased region" description="Acidic residues" evidence="1">
    <location>
        <begin position="210"/>
        <end position="232"/>
    </location>
</feature>
<dbReference type="EMBL" id="ML978260">
    <property type="protein sequence ID" value="KAF2025675.1"/>
    <property type="molecule type" value="Genomic_DNA"/>
</dbReference>
<organism evidence="2 3">
    <name type="scientific">Setomelanomma holmii</name>
    <dbReference type="NCBI Taxonomy" id="210430"/>
    <lineage>
        <taxon>Eukaryota</taxon>
        <taxon>Fungi</taxon>
        <taxon>Dikarya</taxon>
        <taxon>Ascomycota</taxon>
        <taxon>Pezizomycotina</taxon>
        <taxon>Dothideomycetes</taxon>
        <taxon>Pleosporomycetidae</taxon>
        <taxon>Pleosporales</taxon>
        <taxon>Pleosporineae</taxon>
        <taxon>Phaeosphaeriaceae</taxon>
        <taxon>Setomelanomma</taxon>
    </lineage>
</organism>
<comment type="caution">
    <text evidence="2">The sequence shown here is derived from an EMBL/GenBank/DDBJ whole genome shotgun (WGS) entry which is preliminary data.</text>
</comment>
<feature type="region of interest" description="Disordered" evidence="1">
    <location>
        <begin position="185"/>
        <end position="237"/>
    </location>
</feature>
<protein>
    <submittedName>
        <fullName evidence="2">Uncharacterized protein</fullName>
    </submittedName>
</protein>
<name>A0A9P4H128_9PLEO</name>
<reference evidence="2" key="1">
    <citation type="journal article" date="2020" name="Stud. Mycol.">
        <title>101 Dothideomycetes genomes: a test case for predicting lifestyles and emergence of pathogens.</title>
        <authorList>
            <person name="Haridas S."/>
            <person name="Albert R."/>
            <person name="Binder M."/>
            <person name="Bloem J."/>
            <person name="Labutti K."/>
            <person name="Salamov A."/>
            <person name="Andreopoulos B."/>
            <person name="Baker S."/>
            <person name="Barry K."/>
            <person name="Bills G."/>
            <person name="Bluhm B."/>
            <person name="Cannon C."/>
            <person name="Castanera R."/>
            <person name="Culley D."/>
            <person name="Daum C."/>
            <person name="Ezra D."/>
            <person name="Gonzalez J."/>
            <person name="Henrissat B."/>
            <person name="Kuo A."/>
            <person name="Liang C."/>
            <person name="Lipzen A."/>
            <person name="Lutzoni F."/>
            <person name="Magnuson J."/>
            <person name="Mondo S."/>
            <person name="Nolan M."/>
            <person name="Ohm R."/>
            <person name="Pangilinan J."/>
            <person name="Park H.-J."/>
            <person name="Ramirez L."/>
            <person name="Alfaro M."/>
            <person name="Sun H."/>
            <person name="Tritt A."/>
            <person name="Yoshinaga Y."/>
            <person name="Zwiers L.-H."/>
            <person name="Turgeon B."/>
            <person name="Goodwin S."/>
            <person name="Spatafora J."/>
            <person name="Crous P."/>
            <person name="Grigoriev I."/>
        </authorList>
    </citation>
    <scope>NUCLEOTIDE SEQUENCE</scope>
    <source>
        <strain evidence="2">CBS 110217</strain>
    </source>
</reference>
<dbReference type="Proteomes" id="UP000799777">
    <property type="component" value="Unassembled WGS sequence"/>
</dbReference>